<dbReference type="CDD" id="cd22952">
    <property type="entry name" value="ART10-like"/>
    <property type="match status" value="1"/>
</dbReference>
<feature type="domain" description="Arrestin-like N-terminal" evidence="1">
    <location>
        <begin position="16"/>
        <end position="120"/>
    </location>
</feature>
<dbReference type="EMBL" id="LN890560">
    <property type="protein sequence ID" value="CUS20259.1"/>
    <property type="molecule type" value="Genomic_DNA"/>
</dbReference>
<reference evidence="3" key="1">
    <citation type="submission" date="2015-10" db="EMBL/GenBank/DDBJ databases">
        <authorList>
            <person name="Devillers H."/>
        </authorList>
    </citation>
    <scope>NUCLEOTIDE SEQUENCE [LARGE SCALE GENOMIC DNA]</scope>
</reference>
<dbReference type="InterPro" id="IPR050357">
    <property type="entry name" value="Arrestin_domain-protein"/>
</dbReference>
<dbReference type="GO" id="GO:0030674">
    <property type="term" value="F:protein-macromolecule adaptor activity"/>
    <property type="evidence" value="ECO:0007669"/>
    <property type="project" value="TreeGrafter"/>
</dbReference>
<dbReference type="InterPro" id="IPR011021">
    <property type="entry name" value="Arrestin-like_N"/>
</dbReference>
<dbReference type="GO" id="GO:0005829">
    <property type="term" value="C:cytosol"/>
    <property type="evidence" value="ECO:0007669"/>
    <property type="project" value="TreeGrafter"/>
</dbReference>
<keyword evidence="3" id="KW-1185">Reference proteome</keyword>
<name>A0A0P1KKV8_9SACH</name>
<evidence type="ECO:0000259" key="1">
    <source>
        <dbReference type="Pfam" id="PF00339"/>
    </source>
</evidence>
<sequence length="416" mass="46642">MGPKLKLLVNKPANGEFYVSNEAITGKVVLELEKPAPIKELSVTMRGTSQTIVEMTPEAQNLIRPHFPMKSSHTLVNQRNQLFPPANVSKALAGPGKGFQVTKGSYSYEFELNIPHWLKCMSDHGPRGAGFNKGEEEPRLPPSFNSIASQASGNDAISFYHKMGTVTYYVKAQLILGKSMFRLTPSDPILEAYEVINFFPDPNKEDSSASRTQSFVSKKAVQFEQELSARLEVRAKRLQEVHRLDYLFKPGSRRLDRVYLVFERPPPPKFALTVTRCRLQLVEIMNYLSAGHINAVTGLIPILDVPLDRQLDPSRIRCLENGTAEWPLDLSKDPGLSSYKFNEQNLIFQGNKLFSFVCCNIRRAFKFHLTLTLSANGKSFDIDMSTTTSAISLASAEEHEPLPKYDVSDAPPVYLK</sequence>
<dbReference type="Proteomes" id="UP000236544">
    <property type="component" value="Unassembled WGS sequence"/>
</dbReference>
<gene>
    <name evidence="2" type="ORF">LAQU0_S01e02586g</name>
</gene>
<dbReference type="GO" id="GO:0031625">
    <property type="term" value="F:ubiquitin protein ligase binding"/>
    <property type="evidence" value="ECO:0007669"/>
    <property type="project" value="TreeGrafter"/>
</dbReference>
<dbReference type="InterPro" id="IPR014756">
    <property type="entry name" value="Ig_E-set"/>
</dbReference>
<dbReference type="OrthoDB" id="3365616at2759"/>
<dbReference type="GO" id="GO:0070086">
    <property type="term" value="P:ubiquitin-dependent endocytosis"/>
    <property type="evidence" value="ECO:0007669"/>
    <property type="project" value="TreeGrafter"/>
</dbReference>
<proteinExistence type="predicted"/>
<evidence type="ECO:0000313" key="3">
    <source>
        <dbReference type="Proteomes" id="UP000236544"/>
    </source>
</evidence>
<dbReference type="Pfam" id="PF00339">
    <property type="entry name" value="Arrestin_N"/>
    <property type="match status" value="1"/>
</dbReference>
<protein>
    <submittedName>
        <fullName evidence="2">LAQU0S01e02586g1_1</fullName>
    </submittedName>
</protein>
<organism evidence="2 3">
    <name type="scientific">Lachancea quebecensis</name>
    <dbReference type="NCBI Taxonomy" id="1654605"/>
    <lineage>
        <taxon>Eukaryota</taxon>
        <taxon>Fungi</taxon>
        <taxon>Dikarya</taxon>
        <taxon>Ascomycota</taxon>
        <taxon>Saccharomycotina</taxon>
        <taxon>Saccharomycetes</taxon>
        <taxon>Saccharomycetales</taxon>
        <taxon>Saccharomycetaceae</taxon>
        <taxon>Lachancea</taxon>
    </lineage>
</organism>
<dbReference type="InterPro" id="IPR014752">
    <property type="entry name" value="Arrestin-like_C"/>
</dbReference>
<dbReference type="PANTHER" id="PTHR11188">
    <property type="entry name" value="ARRESTIN DOMAIN CONTAINING PROTEIN"/>
    <property type="match status" value="1"/>
</dbReference>
<dbReference type="Gene3D" id="2.60.40.640">
    <property type="match status" value="1"/>
</dbReference>
<evidence type="ECO:0000313" key="2">
    <source>
        <dbReference type="EMBL" id="CUS20259.1"/>
    </source>
</evidence>
<dbReference type="SUPFAM" id="SSF81296">
    <property type="entry name" value="E set domains"/>
    <property type="match status" value="1"/>
</dbReference>
<dbReference type="AlphaFoldDB" id="A0A0P1KKV8"/>
<accession>A0A0P1KKV8</accession>
<dbReference type="PANTHER" id="PTHR11188:SF17">
    <property type="entry name" value="FI21816P1"/>
    <property type="match status" value="1"/>
</dbReference>
<dbReference type="GO" id="GO:0005886">
    <property type="term" value="C:plasma membrane"/>
    <property type="evidence" value="ECO:0007669"/>
    <property type="project" value="TreeGrafter"/>
</dbReference>